<dbReference type="eggNOG" id="COG3336">
    <property type="taxonomic scope" value="Bacteria"/>
</dbReference>
<evidence type="ECO:0000256" key="5">
    <source>
        <dbReference type="ARBA" id="ARBA00023136"/>
    </source>
</evidence>
<protein>
    <submittedName>
        <fullName evidence="7">Membrane protein-like protein</fullName>
    </submittedName>
</protein>
<dbReference type="GO" id="GO:0005886">
    <property type="term" value="C:plasma membrane"/>
    <property type="evidence" value="ECO:0007669"/>
    <property type="project" value="UniProtKB-SubCell"/>
</dbReference>
<feature type="transmembrane region" description="Helical" evidence="6">
    <location>
        <begin position="143"/>
        <end position="164"/>
    </location>
</feature>
<feature type="transmembrane region" description="Helical" evidence="6">
    <location>
        <begin position="208"/>
        <end position="232"/>
    </location>
</feature>
<keyword evidence="2" id="KW-1003">Cell membrane</keyword>
<comment type="subcellular location">
    <subcellularLocation>
        <location evidence="1">Cell membrane</location>
        <topology evidence="1">Multi-pass membrane protein</topology>
    </subcellularLocation>
</comment>
<evidence type="ECO:0000256" key="1">
    <source>
        <dbReference type="ARBA" id="ARBA00004651"/>
    </source>
</evidence>
<reference evidence="7 8" key="1">
    <citation type="journal article" date="2013" name="Genome Announc.">
        <title>Draft Genome Sequence of Rhizobium mesoamericanum STM3625, a Nitrogen-Fixing Symbiont of Mimosa pudica Isolated in French Guiana (South America).</title>
        <authorList>
            <person name="Moulin L."/>
            <person name="Mornico D."/>
            <person name="Melkonian R."/>
            <person name="Klonowska A."/>
        </authorList>
    </citation>
    <scope>NUCLEOTIDE SEQUENCE [LARGE SCALE GENOMIC DNA]</scope>
    <source>
        <strain evidence="7 8">STM3625</strain>
    </source>
</reference>
<dbReference type="HOGENOM" id="CLU_054944_0_1_5"/>
<evidence type="ECO:0000313" key="8">
    <source>
        <dbReference type="Proteomes" id="UP000009319"/>
    </source>
</evidence>
<proteinExistence type="predicted"/>
<evidence type="ECO:0000256" key="4">
    <source>
        <dbReference type="ARBA" id="ARBA00022989"/>
    </source>
</evidence>
<accession>K0Q1H6</accession>
<sequence>MALLLCVVARTVSAHELAENTLQPAWTFDPWIVTPICVVGVLYARGFLAIWRRAGRGRRVMLRRSICFWSGWLAIAGALISPLHWLGEHLFLAHMIEHEILMTIAAPMIVLARPVGLLLWGLPASLRRSTGRLMKANVIQISWRRLSAGLNATLLHGVVVWAWHAPVIFDAAITNVILHRVQHFSFFFAAVLFWWAMCWRSNYGIAAWHLIVTMLHTSALGALMALAPRALYFTQTRYTQAWHLSPLEDQQLAGIIMWVPAGTVYAGAALAMVALWISVSGRRSDHVQPLRL</sequence>
<keyword evidence="8" id="KW-1185">Reference proteome</keyword>
<evidence type="ECO:0000256" key="6">
    <source>
        <dbReference type="SAM" id="Phobius"/>
    </source>
</evidence>
<organism evidence="7 8">
    <name type="scientific">Rhizobium mesoamericanum STM3625</name>
    <dbReference type="NCBI Taxonomy" id="1211777"/>
    <lineage>
        <taxon>Bacteria</taxon>
        <taxon>Pseudomonadati</taxon>
        <taxon>Pseudomonadota</taxon>
        <taxon>Alphaproteobacteria</taxon>
        <taxon>Hyphomicrobiales</taxon>
        <taxon>Rhizobiaceae</taxon>
        <taxon>Rhizobium/Agrobacterium group</taxon>
        <taxon>Rhizobium</taxon>
    </lineage>
</organism>
<keyword evidence="3 6" id="KW-0812">Transmembrane</keyword>
<feature type="transmembrane region" description="Helical" evidence="6">
    <location>
        <begin position="252"/>
        <end position="277"/>
    </location>
</feature>
<evidence type="ECO:0000256" key="2">
    <source>
        <dbReference type="ARBA" id="ARBA00022475"/>
    </source>
</evidence>
<evidence type="ECO:0000313" key="7">
    <source>
        <dbReference type="EMBL" id="CCM78105.1"/>
    </source>
</evidence>
<comment type="caution">
    <text evidence="7">The sequence shown here is derived from an EMBL/GenBank/DDBJ whole genome shotgun (WGS) entry which is preliminary data.</text>
</comment>
<dbReference type="AlphaFoldDB" id="K0Q1H6"/>
<feature type="transmembrane region" description="Helical" evidence="6">
    <location>
        <begin position="62"/>
        <end position="80"/>
    </location>
</feature>
<dbReference type="InterPro" id="IPR019108">
    <property type="entry name" value="Caa3_assmbl_CtaG-rel"/>
</dbReference>
<dbReference type="EMBL" id="CANI01000035">
    <property type="protein sequence ID" value="CCM78105.1"/>
    <property type="molecule type" value="Genomic_DNA"/>
</dbReference>
<dbReference type="Pfam" id="PF09678">
    <property type="entry name" value="Caa3_CtaG"/>
    <property type="match status" value="1"/>
</dbReference>
<dbReference type="Proteomes" id="UP000009319">
    <property type="component" value="Unassembled WGS sequence"/>
</dbReference>
<dbReference type="STRING" id="1211777.BN77_p10059"/>
<feature type="transmembrane region" description="Helical" evidence="6">
    <location>
        <begin position="176"/>
        <end position="196"/>
    </location>
</feature>
<keyword evidence="4 6" id="KW-1133">Transmembrane helix</keyword>
<name>K0Q1H6_9HYPH</name>
<feature type="transmembrane region" description="Helical" evidence="6">
    <location>
        <begin position="30"/>
        <end position="50"/>
    </location>
</feature>
<feature type="transmembrane region" description="Helical" evidence="6">
    <location>
        <begin position="100"/>
        <end position="122"/>
    </location>
</feature>
<gene>
    <name evidence="7" type="ORF">BN77_p10059</name>
</gene>
<evidence type="ECO:0000256" key="3">
    <source>
        <dbReference type="ARBA" id="ARBA00022692"/>
    </source>
</evidence>
<keyword evidence="5 6" id="KW-0472">Membrane</keyword>